<reference evidence="2" key="2">
    <citation type="submission" date="2014-07" db="EMBL/GenBank/DDBJ databases">
        <authorList>
            <person name="Hull J."/>
        </authorList>
    </citation>
    <scope>NUCLEOTIDE SEQUENCE</scope>
</reference>
<organism evidence="2">
    <name type="scientific">Lygus hesperus</name>
    <name type="common">Western plant bug</name>
    <dbReference type="NCBI Taxonomy" id="30085"/>
    <lineage>
        <taxon>Eukaryota</taxon>
        <taxon>Metazoa</taxon>
        <taxon>Ecdysozoa</taxon>
        <taxon>Arthropoda</taxon>
        <taxon>Hexapoda</taxon>
        <taxon>Insecta</taxon>
        <taxon>Pterygota</taxon>
        <taxon>Neoptera</taxon>
        <taxon>Paraneoptera</taxon>
        <taxon>Hemiptera</taxon>
        <taxon>Heteroptera</taxon>
        <taxon>Panheteroptera</taxon>
        <taxon>Cimicomorpha</taxon>
        <taxon>Miridae</taxon>
        <taxon>Mirini</taxon>
        <taxon>Lygus</taxon>
    </lineage>
</organism>
<gene>
    <name evidence="2" type="primary">Galntl1</name>
    <name evidence="2" type="ORF">CM83_102924</name>
</gene>
<keyword evidence="2" id="KW-0808">Transferase</keyword>
<name>A0A0A9X9J5_LYGHE</name>
<proteinExistence type="predicted"/>
<feature type="non-terminal residue" evidence="2">
    <location>
        <position position="1"/>
    </location>
</feature>
<keyword evidence="1" id="KW-0175">Coiled coil</keyword>
<accession>A0A0A9X9J5</accession>
<reference evidence="2" key="1">
    <citation type="journal article" date="2014" name="PLoS ONE">
        <title>Transcriptome-Based Identification of ABC Transporters in the Western Tarnished Plant Bug Lygus hesperus.</title>
        <authorList>
            <person name="Hull J.J."/>
            <person name="Chaney K."/>
            <person name="Geib S.M."/>
            <person name="Fabrick J.A."/>
            <person name="Brent C.S."/>
            <person name="Walsh D."/>
            <person name="Lavine L.C."/>
        </authorList>
    </citation>
    <scope>NUCLEOTIDE SEQUENCE</scope>
</reference>
<evidence type="ECO:0000256" key="1">
    <source>
        <dbReference type="SAM" id="Coils"/>
    </source>
</evidence>
<dbReference type="GO" id="GO:0016740">
    <property type="term" value="F:transferase activity"/>
    <property type="evidence" value="ECO:0007669"/>
    <property type="project" value="UniProtKB-KW"/>
</dbReference>
<dbReference type="AlphaFoldDB" id="A0A0A9X9J5"/>
<evidence type="ECO:0000313" key="2">
    <source>
        <dbReference type="EMBL" id="JAG13770.1"/>
    </source>
</evidence>
<protein>
    <submittedName>
        <fullName evidence="2">Putative polypeptide N-acetylgalactosaminyltransferase-like protein 1</fullName>
    </submittedName>
</protein>
<feature type="coiled-coil region" evidence="1">
    <location>
        <begin position="37"/>
        <end position="64"/>
    </location>
</feature>
<dbReference type="EMBL" id="GBHO01029834">
    <property type="protein sequence ID" value="JAG13770.1"/>
    <property type="molecule type" value="Transcribed_RNA"/>
</dbReference>
<sequence>RLDELDGVKNEVSSINNAYNSSRGQLDTSLRDHLRYEELWMEEKENLEASVVQLKRKVRSLESRIVNRSALLDCTETGTQTDNVLRKTMLEVRSVRVYRRTNLTLRIFRLRL</sequence>